<evidence type="ECO:0000313" key="12">
    <source>
        <dbReference type="Proteomes" id="UP001442494"/>
    </source>
</evidence>
<dbReference type="EMBL" id="JAMPKK010000120">
    <property type="protein sequence ID" value="MEP0868143.1"/>
    <property type="molecule type" value="Genomic_DNA"/>
</dbReference>
<dbReference type="EMBL" id="JAMPKK010000127">
    <property type="protein sequence ID" value="MEP0868166.1"/>
    <property type="molecule type" value="Genomic_DNA"/>
</dbReference>
<evidence type="ECO:0000313" key="5">
    <source>
        <dbReference type="EMBL" id="MEP0867980.1"/>
    </source>
</evidence>
<dbReference type="EMBL" id="JAMPKK010000100">
    <property type="protein sequence ID" value="MEP0867980.1"/>
    <property type="molecule type" value="Genomic_DNA"/>
</dbReference>
<evidence type="ECO:0000313" key="4">
    <source>
        <dbReference type="EMBL" id="MEP0867592.1"/>
    </source>
</evidence>
<dbReference type="EMBL" id="JAMPKK010000118">
    <property type="protein sequence ID" value="MEP0868137.1"/>
    <property type="molecule type" value="Genomic_DNA"/>
</dbReference>
<dbReference type="EMBL" id="JAMPKK010000015">
    <property type="protein sequence ID" value="MEP0864567.1"/>
    <property type="molecule type" value="Genomic_DNA"/>
</dbReference>
<evidence type="ECO:0000313" key="8">
    <source>
        <dbReference type="EMBL" id="MEP0868137.1"/>
    </source>
</evidence>
<sequence length="29" mass="3439">LSKDYEILPQTSEAFIYIANIRLMLRRLA</sequence>
<dbReference type="EMBL" id="JAMPKK010000078">
    <property type="protein sequence ID" value="MEP0867592.1"/>
    <property type="molecule type" value="Genomic_DNA"/>
</dbReference>
<name>A0ABV0JXR5_9CYAN</name>
<gene>
    <name evidence="1" type="ORF">NDI37_08805</name>
    <name evidence="2" type="ORF">NDI37_08810</name>
    <name evidence="3" type="ORF">NDI37_24190</name>
    <name evidence="4" type="ORF">NDI37_24395</name>
    <name evidence="5" type="ORF">NDI37_26420</name>
    <name evidence="6" type="ORF">NDI37_26745</name>
    <name evidence="7" type="ORF">NDI37_26925</name>
    <name evidence="8" type="ORF">NDI37_27255</name>
    <name evidence="9" type="ORF">NDI37_27285</name>
    <name evidence="10" type="ORF">NDI37_27410</name>
    <name evidence="11" type="ORF">NDI37_27435</name>
</gene>
<evidence type="ECO:0000313" key="9">
    <source>
        <dbReference type="EMBL" id="MEP0868143.1"/>
    </source>
</evidence>
<feature type="non-terminal residue" evidence="5">
    <location>
        <position position="1"/>
    </location>
</feature>
<protein>
    <submittedName>
        <fullName evidence="5">IS5/IS1182 family transposase</fullName>
    </submittedName>
</protein>
<evidence type="ECO:0000313" key="7">
    <source>
        <dbReference type="EMBL" id="MEP0868074.1"/>
    </source>
</evidence>
<dbReference type="EMBL" id="JAMPKK010000014">
    <property type="protein sequence ID" value="MEP0864566.1"/>
    <property type="molecule type" value="Genomic_DNA"/>
</dbReference>
<dbReference type="Proteomes" id="UP001442494">
    <property type="component" value="Unassembled WGS sequence"/>
</dbReference>
<evidence type="ECO:0000313" key="3">
    <source>
        <dbReference type="EMBL" id="MEP0867555.1"/>
    </source>
</evidence>
<proteinExistence type="predicted"/>
<evidence type="ECO:0000313" key="2">
    <source>
        <dbReference type="EMBL" id="MEP0864567.1"/>
    </source>
</evidence>
<reference evidence="5 12" key="1">
    <citation type="submission" date="2022-04" db="EMBL/GenBank/DDBJ databases">
        <title>Positive selection, recombination, and allopatry shape intraspecific diversity of widespread and dominant cyanobacteria.</title>
        <authorList>
            <person name="Wei J."/>
            <person name="Shu W."/>
            <person name="Hu C."/>
        </authorList>
    </citation>
    <scope>NUCLEOTIDE SEQUENCE [LARGE SCALE GENOMIC DNA]</scope>
    <source>
        <strain evidence="5 12">GB2-A5</strain>
    </source>
</reference>
<organism evidence="5 12">
    <name type="scientific">Funiculus sociatus GB2-A5</name>
    <dbReference type="NCBI Taxonomy" id="2933946"/>
    <lineage>
        <taxon>Bacteria</taxon>
        <taxon>Bacillati</taxon>
        <taxon>Cyanobacteriota</taxon>
        <taxon>Cyanophyceae</taxon>
        <taxon>Coleofasciculales</taxon>
        <taxon>Coleofasciculaceae</taxon>
        <taxon>Funiculus</taxon>
    </lineage>
</organism>
<dbReference type="EMBL" id="JAMPKK010000108">
    <property type="protein sequence ID" value="MEP0868074.1"/>
    <property type="molecule type" value="Genomic_DNA"/>
</dbReference>
<evidence type="ECO:0000313" key="1">
    <source>
        <dbReference type="EMBL" id="MEP0864566.1"/>
    </source>
</evidence>
<evidence type="ECO:0000313" key="6">
    <source>
        <dbReference type="EMBL" id="MEP0868040.1"/>
    </source>
</evidence>
<dbReference type="EMBL" id="JAMPKK010000105">
    <property type="protein sequence ID" value="MEP0868040.1"/>
    <property type="molecule type" value="Genomic_DNA"/>
</dbReference>
<evidence type="ECO:0000313" key="11">
    <source>
        <dbReference type="EMBL" id="MEP0868171.1"/>
    </source>
</evidence>
<dbReference type="EMBL" id="JAMPKK010000128">
    <property type="protein sequence ID" value="MEP0868171.1"/>
    <property type="molecule type" value="Genomic_DNA"/>
</dbReference>
<accession>A0ABV0JXR5</accession>
<keyword evidence="12" id="KW-1185">Reference proteome</keyword>
<comment type="caution">
    <text evidence="5">The sequence shown here is derived from an EMBL/GenBank/DDBJ whole genome shotgun (WGS) entry which is preliminary data.</text>
</comment>
<dbReference type="EMBL" id="JAMPKK010000075">
    <property type="protein sequence ID" value="MEP0867555.1"/>
    <property type="molecule type" value="Genomic_DNA"/>
</dbReference>
<evidence type="ECO:0000313" key="10">
    <source>
        <dbReference type="EMBL" id="MEP0868166.1"/>
    </source>
</evidence>